<proteinExistence type="predicted"/>
<name>A7XXG6_BP742</name>
<dbReference type="EMBL" id="EU100884">
    <property type="protein sequence ID" value="ABU96956.1"/>
    <property type="molecule type" value="Genomic_DNA"/>
</dbReference>
<organism evidence="1 2">
    <name type="scientific">Thermus phage P74-26</name>
    <dbReference type="NCBI Taxonomy" id="2914007"/>
    <lineage>
        <taxon>Viruses</taxon>
        <taxon>Duplodnaviria</taxon>
        <taxon>Heunggongvirae</taxon>
        <taxon>Uroviricota</taxon>
        <taxon>Caudoviricetes</taxon>
        <taxon>Oshimavirus</taxon>
        <taxon>Thermus virus P74-26</taxon>
    </lineage>
</organism>
<evidence type="ECO:0000313" key="1">
    <source>
        <dbReference type="EMBL" id="ABU96956.1"/>
    </source>
</evidence>
<dbReference type="GeneID" id="5600608"/>
<dbReference type="KEGG" id="vg:5600608"/>
<accession>A7XXG6</accession>
<gene>
    <name evidence="1" type="ORF">P74p6</name>
</gene>
<sequence length="162" mass="18698">MNDRIVFFEVPDYYAHHDYAYFFHVNNRKVRYLGYTLVANEYAAPAASLIAVGARIPDIEPGNQVCPLCAEVIELITFEFLPELVDNIAHHLEQGEVEDFYRELLMAFLKEAKWYVYDSGLEPFGRDLETRNKTIELAKKVADYLNMEEARELVKNLTPSAS</sequence>
<dbReference type="RefSeq" id="YP_001467976.1">
    <property type="nucleotide sequence ID" value="NC_009804.1"/>
</dbReference>
<keyword evidence="2" id="KW-1185">Reference proteome</keyword>
<reference evidence="1 2" key="1">
    <citation type="journal article" date="2008" name="J. Mol. Biol.">
        <title>Genome comparison and proteomic characterization of Thermus thermophilus bacteriophages P23-45 and P74-26: siphoviruses with triplex-forming sequences and the longest known tails.</title>
        <authorList>
            <person name="Minakhin L."/>
            <person name="Goel M."/>
            <person name="Berdygulova Z."/>
            <person name="Ramanculov E."/>
            <person name="Florens L."/>
            <person name="Glazko G."/>
            <person name="Karamychev V.N."/>
            <person name="Slesarev A.I."/>
            <person name="Kozyavkin S.A."/>
            <person name="Khromov I."/>
            <person name="Ackermann H.W."/>
            <person name="Washburn M."/>
            <person name="Mushegian A."/>
            <person name="Severinov K."/>
        </authorList>
    </citation>
    <scope>NUCLEOTIDE SEQUENCE</scope>
</reference>
<protein>
    <submittedName>
        <fullName evidence="1">Uncharacterized protein</fullName>
    </submittedName>
</protein>
<dbReference type="Proteomes" id="UP000001133">
    <property type="component" value="Segment"/>
</dbReference>
<evidence type="ECO:0000313" key="2">
    <source>
        <dbReference type="Proteomes" id="UP000001133"/>
    </source>
</evidence>